<evidence type="ECO:0000313" key="2">
    <source>
        <dbReference type="EMBL" id="SMC49209.1"/>
    </source>
</evidence>
<dbReference type="Proteomes" id="UP000192840">
    <property type="component" value="Unassembled WGS sequence"/>
</dbReference>
<dbReference type="EMBL" id="FWYC01000003">
    <property type="protein sequence ID" value="SMC49209.1"/>
    <property type="molecule type" value="Genomic_DNA"/>
</dbReference>
<evidence type="ECO:0000256" key="1">
    <source>
        <dbReference type="SAM" id="MobiDB-lite"/>
    </source>
</evidence>
<keyword evidence="3" id="KW-1185">Reference proteome</keyword>
<accession>A0A1W1ZL94</accession>
<feature type="region of interest" description="Disordered" evidence="1">
    <location>
        <begin position="175"/>
        <end position="204"/>
    </location>
</feature>
<organism evidence="2 3">
    <name type="scientific">Lentzea albidocapillata</name>
    <dbReference type="NCBI Taxonomy" id="40571"/>
    <lineage>
        <taxon>Bacteria</taxon>
        <taxon>Bacillati</taxon>
        <taxon>Actinomycetota</taxon>
        <taxon>Actinomycetes</taxon>
        <taxon>Pseudonocardiales</taxon>
        <taxon>Pseudonocardiaceae</taxon>
        <taxon>Lentzea</taxon>
    </lineage>
</organism>
<dbReference type="AlphaFoldDB" id="A0A1W1ZL94"/>
<reference evidence="3" key="1">
    <citation type="submission" date="2017-04" db="EMBL/GenBank/DDBJ databases">
        <authorList>
            <person name="Varghese N."/>
            <person name="Submissions S."/>
        </authorList>
    </citation>
    <scope>NUCLEOTIDE SEQUENCE [LARGE SCALE GENOMIC DNA]</scope>
    <source>
        <strain evidence="3">DSM 44073</strain>
    </source>
</reference>
<gene>
    <name evidence="2" type="ORF">SAMN05660733_00088</name>
</gene>
<feature type="compositionally biased region" description="Low complexity" evidence="1">
    <location>
        <begin position="175"/>
        <end position="190"/>
    </location>
</feature>
<proteinExistence type="predicted"/>
<evidence type="ECO:0000313" key="3">
    <source>
        <dbReference type="Proteomes" id="UP000192840"/>
    </source>
</evidence>
<protein>
    <submittedName>
        <fullName evidence="2">Uncharacterized protein</fullName>
    </submittedName>
</protein>
<name>A0A1W1ZL94_9PSEU</name>
<sequence>MSGVPQGVVRLAGGVQAVLLNRFKSRTSGTSGLDLSGIWSGTAAGRWCPEATSTVQRRQCHLWSAETDDLSNGVEIAVELRVWLSLTYQEITRAQVRLRPTEPYTMDDRPDSSAVPPPVRPVPLLQVCGEPDVLITQGFRDYLCDLSRAHRLEVGVVVAEARRPRGLGCRRRCSGRTSASCRGCGSTSPRPLHPRRRAPALGEENQRLSRTTVVLSVPAGPLAGARYGVIAGLLTVPSRRRARTSSAAACPRSVRMASARCQCSCAAAGSPDSPCRSPRCSRLIDS</sequence>